<dbReference type="RefSeq" id="WP_147669683.1">
    <property type="nucleotide sequence ID" value="NZ_CP120678.1"/>
</dbReference>
<organism evidence="2 3">
    <name type="scientific">Selenobaculum gibii</name>
    <dbReference type="NCBI Taxonomy" id="3054208"/>
    <lineage>
        <taxon>Bacteria</taxon>
        <taxon>Bacillati</taxon>
        <taxon>Bacillota</taxon>
        <taxon>Negativicutes</taxon>
        <taxon>Selenomonadales</taxon>
        <taxon>Selenomonadaceae</taxon>
        <taxon>Selenobaculum</taxon>
    </lineage>
</organism>
<keyword evidence="3" id="KW-1185">Reference proteome</keyword>
<name>A0A9Y2EV50_9FIRM</name>
<proteinExistence type="predicted"/>
<dbReference type="Pfam" id="PF03167">
    <property type="entry name" value="UDG"/>
    <property type="match status" value="1"/>
</dbReference>
<gene>
    <name evidence="2" type="ORF">P3F81_11220</name>
</gene>
<dbReference type="SUPFAM" id="SSF52141">
    <property type="entry name" value="Uracil-DNA glycosylase-like"/>
    <property type="match status" value="1"/>
</dbReference>
<keyword evidence="2" id="KW-0378">Hydrolase</keyword>
<accession>A0A9Y2EV50</accession>
<dbReference type="NCBIfam" id="TIGR04274">
    <property type="entry name" value="hypoxanDNAglyco"/>
    <property type="match status" value="1"/>
</dbReference>
<evidence type="ECO:0000313" key="3">
    <source>
        <dbReference type="Proteomes" id="UP001243623"/>
    </source>
</evidence>
<dbReference type="AlphaFoldDB" id="A0A9Y2EV50"/>
<reference evidence="2" key="1">
    <citation type="submission" date="2023-03" db="EMBL/GenBank/DDBJ databases">
        <title>Selenobaculum gbiensis gen. nov. sp. nov., a new bacterium isolated from the gut microbiota of IBD patient.</title>
        <authorList>
            <person name="Yeo S."/>
            <person name="Park H."/>
            <person name="Huh C.S."/>
        </authorList>
    </citation>
    <scope>NUCLEOTIDE SEQUENCE</scope>
    <source>
        <strain evidence="2">ICN-92133</strain>
    </source>
</reference>
<evidence type="ECO:0000259" key="1">
    <source>
        <dbReference type="SMART" id="SM00986"/>
    </source>
</evidence>
<dbReference type="InterPro" id="IPR036895">
    <property type="entry name" value="Uracil-DNA_glycosylase-like_sf"/>
</dbReference>
<sequence>MSKCICFDASIDQNSEILILGSMPGVCSLAHQQYYAHPQNRFWRIMGEIFNNGIVPEAYEDKLTLLLANKIALWDVVYSCNREGSLDSNITNEKVHNFSAFLTQYPKIHRICFNGNKAKSSYQRHIGMIFPERINYLALPSTSPANARWNFDALLTEWRHALS</sequence>
<dbReference type="InterPro" id="IPR005122">
    <property type="entry name" value="Uracil-DNA_glycosylase-like"/>
</dbReference>
<dbReference type="EC" id="3.2.2.15" evidence="2"/>
<dbReference type="EMBL" id="CP120678">
    <property type="protein sequence ID" value="WIW70444.1"/>
    <property type="molecule type" value="Genomic_DNA"/>
</dbReference>
<dbReference type="SMART" id="SM00986">
    <property type="entry name" value="UDG"/>
    <property type="match status" value="1"/>
</dbReference>
<protein>
    <submittedName>
        <fullName evidence="2">DNA-deoxyinosine glycosylase</fullName>
        <ecNumber evidence="2">3.2.2.15</ecNumber>
    </submittedName>
</protein>
<dbReference type="KEGG" id="sgbi:P3F81_11220"/>
<dbReference type="SMART" id="SM00987">
    <property type="entry name" value="UreE_C"/>
    <property type="match status" value="1"/>
</dbReference>
<dbReference type="Proteomes" id="UP001243623">
    <property type="component" value="Chromosome"/>
</dbReference>
<dbReference type="Gene3D" id="3.40.470.10">
    <property type="entry name" value="Uracil-DNA glycosylase-like domain"/>
    <property type="match status" value="1"/>
</dbReference>
<dbReference type="InterPro" id="IPR026353">
    <property type="entry name" value="Hypoxan-DNA_Glyclase"/>
</dbReference>
<keyword evidence="2" id="KW-0326">Glycosidase</keyword>
<feature type="domain" description="Uracil-DNA glycosylase-like" evidence="1">
    <location>
        <begin position="8"/>
        <end position="162"/>
    </location>
</feature>
<dbReference type="GO" id="GO:0033958">
    <property type="term" value="F:DNA-deoxyinosine glycosylase activity"/>
    <property type="evidence" value="ECO:0007669"/>
    <property type="project" value="UniProtKB-EC"/>
</dbReference>
<evidence type="ECO:0000313" key="2">
    <source>
        <dbReference type="EMBL" id="WIW70444.1"/>
    </source>
</evidence>
<dbReference type="CDD" id="cd10032">
    <property type="entry name" value="UDG-F6_HDG"/>
    <property type="match status" value="1"/>
</dbReference>